<organism evidence="1 2">
    <name type="scientific">Clonorchis sinensis</name>
    <name type="common">Chinese liver fluke</name>
    <dbReference type="NCBI Taxonomy" id="79923"/>
    <lineage>
        <taxon>Eukaryota</taxon>
        <taxon>Metazoa</taxon>
        <taxon>Spiralia</taxon>
        <taxon>Lophotrochozoa</taxon>
        <taxon>Platyhelminthes</taxon>
        <taxon>Trematoda</taxon>
        <taxon>Digenea</taxon>
        <taxon>Opisthorchiida</taxon>
        <taxon>Opisthorchiata</taxon>
        <taxon>Opisthorchiidae</taxon>
        <taxon>Clonorchis</taxon>
    </lineage>
</organism>
<comment type="caution">
    <text evidence="1">The sequence shown here is derived from an EMBL/GenBank/DDBJ whole genome shotgun (WGS) entry which is preliminary data.</text>
</comment>
<evidence type="ECO:0000313" key="1">
    <source>
        <dbReference type="EMBL" id="KAG5445679.1"/>
    </source>
</evidence>
<reference evidence="1 2" key="2">
    <citation type="journal article" date="2021" name="Genomics">
        <title>High-quality reference genome for Clonorchis sinensis.</title>
        <authorList>
            <person name="Young N.D."/>
            <person name="Stroehlein A.J."/>
            <person name="Kinkar L."/>
            <person name="Wang T."/>
            <person name="Sohn W.M."/>
            <person name="Chang B.C.H."/>
            <person name="Kaur P."/>
            <person name="Weisz D."/>
            <person name="Dudchenko O."/>
            <person name="Aiden E.L."/>
            <person name="Korhonen P.K."/>
            <person name="Gasser R.B."/>
        </authorList>
    </citation>
    <scope>NUCLEOTIDE SEQUENCE [LARGE SCALE GENOMIC DNA]</scope>
    <source>
        <strain evidence="1">Cs-k2</strain>
    </source>
</reference>
<dbReference type="Proteomes" id="UP000286415">
    <property type="component" value="Unassembled WGS sequence"/>
</dbReference>
<reference evidence="1 2" key="1">
    <citation type="journal article" date="2018" name="Biotechnol. Adv.">
        <title>Improved genomic resources and new bioinformatic workflow for the carcinogenic parasite Clonorchis sinensis: Biotechnological implications.</title>
        <authorList>
            <person name="Wang D."/>
            <person name="Korhonen P.K."/>
            <person name="Gasser R.B."/>
            <person name="Young N.D."/>
        </authorList>
    </citation>
    <scope>NUCLEOTIDE SEQUENCE [LARGE SCALE GENOMIC DNA]</scope>
    <source>
        <strain evidence="1">Cs-k2</strain>
    </source>
</reference>
<keyword evidence="2" id="KW-1185">Reference proteome</keyword>
<dbReference type="EMBL" id="NIRI02000056">
    <property type="protein sequence ID" value="KAG5445679.1"/>
    <property type="molecule type" value="Genomic_DNA"/>
</dbReference>
<evidence type="ECO:0000313" key="2">
    <source>
        <dbReference type="Proteomes" id="UP000286415"/>
    </source>
</evidence>
<name>A0A3R7CQA7_CLOSI</name>
<protein>
    <submittedName>
        <fullName evidence="1">Uncharacterized protein</fullName>
    </submittedName>
</protein>
<dbReference type="AlphaFoldDB" id="A0A3R7CQA7"/>
<sequence>MSSYFSNQLSKVRPDSASTVSSVIELAAASVEDGSPSVVAFTGILRMTQLLPAAKAFSTSWALEIHRRSLSFFKHLIIRCLRDLCAPS</sequence>
<dbReference type="InParanoid" id="A0A3R7CQA7"/>
<accession>A0A3R7CQA7</accession>
<gene>
    <name evidence="1" type="ORF">CSKR_111187</name>
</gene>
<proteinExistence type="predicted"/>